<name>A0ABW0LW48_9BACL</name>
<evidence type="ECO:0000313" key="3">
    <source>
        <dbReference type="Proteomes" id="UP001596105"/>
    </source>
</evidence>
<comment type="caution">
    <text evidence="2">The sequence shown here is derived from an EMBL/GenBank/DDBJ whole genome shotgun (WGS) entry which is preliminary data.</text>
</comment>
<dbReference type="EC" id="2.4.-.-" evidence="2"/>
<dbReference type="Gene3D" id="3.40.50.2000">
    <property type="entry name" value="Glycogen Phosphorylase B"/>
    <property type="match status" value="2"/>
</dbReference>
<dbReference type="CDD" id="cd03801">
    <property type="entry name" value="GT4_PimA-like"/>
    <property type="match status" value="1"/>
</dbReference>
<dbReference type="RefSeq" id="WP_209750282.1">
    <property type="nucleotide sequence ID" value="NZ_JBHSMH010000021.1"/>
</dbReference>
<keyword evidence="3" id="KW-1185">Reference proteome</keyword>
<dbReference type="InterPro" id="IPR001296">
    <property type="entry name" value="Glyco_trans_1"/>
</dbReference>
<dbReference type="Pfam" id="PF00534">
    <property type="entry name" value="Glycos_transf_1"/>
    <property type="match status" value="1"/>
</dbReference>
<sequence length="366" mass="41731">MTIKILCMFAVPTGGMETLNRQRCLALKRHGIACHLLYLQPGSGMQNIRSAGIPVHVTDEDEEIAALLRKENYDVVIVTFDYLLPGRLRKLGYEGPIIYDVQGLGNIEGATQILTAAKPHITAHANAILMPRTRHLNELVSTYYPHMKKYSFHNCIDTEKFRHRRVPVPEYPVIGWVGRIEYIKNWQYFLDICHPLIQRIPALRIWIFEDRSLAVDNDPFEQLVDQYQLAPRLVRHSNIPHSKMADYYSMIGDSGGLLCSTSILEGFGYAQLEAMLCSCPVATTDSDGVRSFLQHNVTGKFLPQNNVQEAVNEIVELMNNQALRHTIRSNAGKQATTPFSYKTYSAHVTEMLRDLGVSARRKWWRF</sequence>
<keyword evidence="2" id="KW-0808">Transferase</keyword>
<dbReference type="PANTHER" id="PTHR12526:SF630">
    <property type="entry name" value="GLYCOSYLTRANSFERASE"/>
    <property type="match status" value="1"/>
</dbReference>
<evidence type="ECO:0000259" key="1">
    <source>
        <dbReference type="Pfam" id="PF00534"/>
    </source>
</evidence>
<organism evidence="2 3">
    <name type="scientific">Cohnella suwonensis</name>
    <dbReference type="NCBI Taxonomy" id="696072"/>
    <lineage>
        <taxon>Bacteria</taxon>
        <taxon>Bacillati</taxon>
        <taxon>Bacillota</taxon>
        <taxon>Bacilli</taxon>
        <taxon>Bacillales</taxon>
        <taxon>Paenibacillaceae</taxon>
        <taxon>Cohnella</taxon>
    </lineage>
</organism>
<dbReference type="SUPFAM" id="SSF53756">
    <property type="entry name" value="UDP-Glycosyltransferase/glycogen phosphorylase"/>
    <property type="match status" value="1"/>
</dbReference>
<dbReference type="PANTHER" id="PTHR12526">
    <property type="entry name" value="GLYCOSYLTRANSFERASE"/>
    <property type="match status" value="1"/>
</dbReference>
<reference evidence="3" key="1">
    <citation type="journal article" date="2019" name="Int. J. Syst. Evol. Microbiol.">
        <title>The Global Catalogue of Microorganisms (GCM) 10K type strain sequencing project: providing services to taxonomists for standard genome sequencing and annotation.</title>
        <authorList>
            <consortium name="The Broad Institute Genomics Platform"/>
            <consortium name="The Broad Institute Genome Sequencing Center for Infectious Disease"/>
            <person name="Wu L."/>
            <person name="Ma J."/>
        </authorList>
    </citation>
    <scope>NUCLEOTIDE SEQUENCE [LARGE SCALE GENOMIC DNA]</scope>
    <source>
        <strain evidence="3">CCUG 57113</strain>
    </source>
</reference>
<proteinExistence type="predicted"/>
<feature type="domain" description="Glycosyl transferase family 1" evidence="1">
    <location>
        <begin position="159"/>
        <end position="333"/>
    </location>
</feature>
<dbReference type="EMBL" id="JBHSMH010000021">
    <property type="protein sequence ID" value="MFC5468833.1"/>
    <property type="molecule type" value="Genomic_DNA"/>
</dbReference>
<protein>
    <submittedName>
        <fullName evidence="2">Glycosyltransferase family 4 protein</fullName>
        <ecNumber evidence="2">2.4.-.-</ecNumber>
    </submittedName>
</protein>
<keyword evidence="2" id="KW-0328">Glycosyltransferase</keyword>
<evidence type="ECO:0000313" key="2">
    <source>
        <dbReference type="EMBL" id="MFC5468833.1"/>
    </source>
</evidence>
<accession>A0ABW0LW48</accession>
<dbReference type="GO" id="GO:0016757">
    <property type="term" value="F:glycosyltransferase activity"/>
    <property type="evidence" value="ECO:0007669"/>
    <property type="project" value="UniProtKB-KW"/>
</dbReference>
<gene>
    <name evidence="2" type="ORF">ACFPPD_08865</name>
</gene>
<dbReference type="Proteomes" id="UP001596105">
    <property type="component" value="Unassembled WGS sequence"/>
</dbReference>